<dbReference type="EMBL" id="BAAAZO010000009">
    <property type="protein sequence ID" value="GAA3623548.1"/>
    <property type="molecule type" value="Genomic_DNA"/>
</dbReference>
<organism evidence="1 2">
    <name type="scientific">Kineosporia mesophila</name>
    <dbReference type="NCBI Taxonomy" id="566012"/>
    <lineage>
        <taxon>Bacteria</taxon>
        <taxon>Bacillati</taxon>
        <taxon>Actinomycetota</taxon>
        <taxon>Actinomycetes</taxon>
        <taxon>Kineosporiales</taxon>
        <taxon>Kineosporiaceae</taxon>
        <taxon>Kineosporia</taxon>
    </lineage>
</organism>
<comment type="caution">
    <text evidence="1">The sequence shown here is derived from an EMBL/GenBank/DDBJ whole genome shotgun (WGS) entry which is preliminary data.</text>
</comment>
<gene>
    <name evidence="1" type="ORF">GCM10022223_45680</name>
</gene>
<accession>A0ABP7A2E1</accession>
<keyword evidence="2" id="KW-1185">Reference proteome</keyword>
<proteinExistence type="predicted"/>
<protein>
    <submittedName>
        <fullName evidence="1">Uncharacterized protein</fullName>
    </submittedName>
</protein>
<evidence type="ECO:0000313" key="2">
    <source>
        <dbReference type="Proteomes" id="UP001501074"/>
    </source>
</evidence>
<evidence type="ECO:0000313" key="1">
    <source>
        <dbReference type="EMBL" id="GAA3623548.1"/>
    </source>
</evidence>
<name>A0ABP7A2E1_9ACTN</name>
<sequence length="62" mass="6586">MHVDPAAEDLVREAVRMAIAQDNDGSLAALDAISAANLALMDRVMPIESWPLAGPWISITIA</sequence>
<reference evidence="2" key="1">
    <citation type="journal article" date="2019" name="Int. J. Syst. Evol. Microbiol.">
        <title>The Global Catalogue of Microorganisms (GCM) 10K type strain sequencing project: providing services to taxonomists for standard genome sequencing and annotation.</title>
        <authorList>
            <consortium name="The Broad Institute Genomics Platform"/>
            <consortium name="The Broad Institute Genome Sequencing Center for Infectious Disease"/>
            <person name="Wu L."/>
            <person name="Ma J."/>
        </authorList>
    </citation>
    <scope>NUCLEOTIDE SEQUENCE [LARGE SCALE GENOMIC DNA]</scope>
    <source>
        <strain evidence="2">JCM 16902</strain>
    </source>
</reference>
<dbReference type="Proteomes" id="UP001501074">
    <property type="component" value="Unassembled WGS sequence"/>
</dbReference>